<sequence>MHVKLSNDYVMQIDEEDSWVLNIGCTWYGCKDQRKVYVRAYELGSGRSAQKKLLLHRIIIQAPEGLTVDHKNGDGLDNRRDNLRICTDTQNKANCGVRSHNTSG</sequence>
<dbReference type="InterPro" id="IPR044925">
    <property type="entry name" value="His-Me_finger_sf"/>
</dbReference>
<comment type="caution">
    <text evidence="2">The sequence shown here is derived from an EMBL/GenBank/DDBJ whole genome shotgun (WGS) entry which is preliminary data.</text>
</comment>
<dbReference type="InterPro" id="IPR003615">
    <property type="entry name" value="HNH_nuc"/>
</dbReference>
<evidence type="ECO:0000259" key="1">
    <source>
        <dbReference type="Pfam" id="PF13392"/>
    </source>
</evidence>
<gene>
    <name evidence="2" type="ORF">LCGC14_2744780</name>
</gene>
<dbReference type="AlphaFoldDB" id="A0A0F8Z3E7"/>
<dbReference type="PROSITE" id="PS51257">
    <property type="entry name" value="PROKAR_LIPOPROTEIN"/>
    <property type="match status" value="1"/>
</dbReference>
<dbReference type="Gene3D" id="3.90.75.20">
    <property type="match status" value="1"/>
</dbReference>
<accession>A0A0F8Z3E7</accession>
<name>A0A0F8Z3E7_9ZZZZ</name>
<dbReference type="SUPFAM" id="SSF54060">
    <property type="entry name" value="His-Me finger endonucleases"/>
    <property type="match status" value="1"/>
</dbReference>
<protein>
    <recommendedName>
        <fullName evidence="1">HNH nuclease domain-containing protein</fullName>
    </recommendedName>
</protein>
<reference evidence="2" key="1">
    <citation type="journal article" date="2015" name="Nature">
        <title>Complex archaea that bridge the gap between prokaryotes and eukaryotes.</title>
        <authorList>
            <person name="Spang A."/>
            <person name="Saw J.H."/>
            <person name="Jorgensen S.L."/>
            <person name="Zaremba-Niedzwiedzka K."/>
            <person name="Martijn J."/>
            <person name="Lind A.E."/>
            <person name="van Eijk R."/>
            <person name="Schleper C."/>
            <person name="Guy L."/>
            <person name="Ettema T.J."/>
        </authorList>
    </citation>
    <scope>NUCLEOTIDE SEQUENCE</scope>
</reference>
<organism evidence="2">
    <name type="scientific">marine sediment metagenome</name>
    <dbReference type="NCBI Taxonomy" id="412755"/>
    <lineage>
        <taxon>unclassified sequences</taxon>
        <taxon>metagenomes</taxon>
        <taxon>ecological metagenomes</taxon>
    </lineage>
</organism>
<proteinExistence type="predicted"/>
<feature type="domain" description="HNH nuclease" evidence="1">
    <location>
        <begin position="63"/>
        <end position="92"/>
    </location>
</feature>
<dbReference type="EMBL" id="LAZR01050026">
    <property type="protein sequence ID" value="KKK88282.1"/>
    <property type="molecule type" value="Genomic_DNA"/>
</dbReference>
<dbReference type="Pfam" id="PF13392">
    <property type="entry name" value="HNH_3"/>
    <property type="match status" value="1"/>
</dbReference>
<feature type="non-terminal residue" evidence="2">
    <location>
        <position position="104"/>
    </location>
</feature>
<evidence type="ECO:0000313" key="2">
    <source>
        <dbReference type="EMBL" id="KKK88282.1"/>
    </source>
</evidence>